<dbReference type="AlphaFoldDB" id="A0A1D1ZNQ6"/>
<evidence type="ECO:0000256" key="1">
    <source>
        <dbReference type="SAM" id="MobiDB-lite"/>
    </source>
</evidence>
<sequence>MTNLFNQLFAPLLPAKKRERDGQTSGPRSAMPKSVKPSPKDSPIAVLDREGSMDSCQDLFASKRLRRSGGILTQTDHDGFEQDEGSPRVFSATSSQSSLGAYMGCESTGDASGSTPYSEQYDEDRAGPRTPCASSDEDLVAAFLSTSQVYPVLCALVRRQQLAVTSPRRHANGDCRQTLAELLALVRRGEYSPSEVTPELLMTMLWIMDSWHSQYKSRADVCLQIYLALHPAPQPMFHYFKAHMLAMQPGILQSCGWNARVDSELPACDDLLAQHPVHAAILNFVQDEVVRRCSGMCVAQNHDQIQQARFVAALPMAFDKVVSVF</sequence>
<protein>
    <submittedName>
        <fullName evidence="2">Uncharacterized protein</fullName>
    </submittedName>
</protein>
<feature type="region of interest" description="Disordered" evidence="1">
    <location>
        <begin position="11"/>
        <end position="51"/>
    </location>
</feature>
<feature type="compositionally biased region" description="Polar residues" evidence="1">
    <location>
        <begin position="109"/>
        <end position="118"/>
    </location>
</feature>
<feature type="region of interest" description="Disordered" evidence="1">
    <location>
        <begin position="104"/>
        <end position="132"/>
    </location>
</feature>
<name>A0A1D1ZNQ6_AUXPR</name>
<gene>
    <name evidence="2" type="ORF">g.42830</name>
</gene>
<accession>A0A1D1ZNQ6</accession>
<evidence type="ECO:0000313" key="2">
    <source>
        <dbReference type="EMBL" id="JAT68558.1"/>
    </source>
</evidence>
<feature type="compositionally biased region" description="Low complexity" evidence="1">
    <location>
        <begin position="32"/>
        <end position="43"/>
    </location>
</feature>
<reference evidence="2" key="1">
    <citation type="submission" date="2015-08" db="EMBL/GenBank/DDBJ databases">
        <authorList>
            <person name="Babu N.S."/>
            <person name="Beckwith C.J."/>
            <person name="Beseler K.G."/>
            <person name="Brison A."/>
            <person name="Carone J.V."/>
            <person name="Caskin T.P."/>
            <person name="Diamond M."/>
            <person name="Durham M.E."/>
            <person name="Foxe J.M."/>
            <person name="Go M."/>
            <person name="Henderson B.A."/>
            <person name="Jones I.B."/>
            <person name="McGettigan J.A."/>
            <person name="Micheletti S.J."/>
            <person name="Nasrallah M.E."/>
            <person name="Ortiz D."/>
            <person name="Piller C.R."/>
            <person name="Privatt S.R."/>
            <person name="Schneider S.L."/>
            <person name="Sharp S."/>
            <person name="Smith T.C."/>
            <person name="Stanton J.D."/>
            <person name="Ullery H.E."/>
            <person name="Wilson R.J."/>
            <person name="Serrano M.G."/>
            <person name="Buck G."/>
            <person name="Lee V."/>
            <person name="Wang Y."/>
            <person name="Carvalho R."/>
            <person name="Voegtly L."/>
            <person name="Shi R."/>
            <person name="Duckworth R."/>
            <person name="Johnson A."/>
            <person name="Loviza R."/>
            <person name="Walstead R."/>
            <person name="Shah Z."/>
            <person name="Kiflezghi M."/>
            <person name="Wade K."/>
            <person name="Ball S.L."/>
            <person name="Bradley K.W."/>
            <person name="Asai D.J."/>
            <person name="Bowman C.A."/>
            <person name="Russell D.A."/>
            <person name="Pope W.H."/>
            <person name="Jacobs-Sera D."/>
            <person name="Hendrix R.W."/>
            <person name="Hatfull G.F."/>
        </authorList>
    </citation>
    <scope>NUCLEOTIDE SEQUENCE</scope>
</reference>
<organism evidence="2">
    <name type="scientific">Auxenochlorella protothecoides</name>
    <name type="common">Green microalga</name>
    <name type="synonym">Chlorella protothecoides</name>
    <dbReference type="NCBI Taxonomy" id="3075"/>
    <lineage>
        <taxon>Eukaryota</taxon>
        <taxon>Viridiplantae</taxon>
        <taxon>Chlorophyta</taxon>
        <taxon>core chlorophytes</taxon>
        <taxon>Trebouxiophyceae</taxon>
        <taxon>Chlorellales</taxon>
        <taxon>Chlorellaceae</taxon>
        <taxon>Auxenochlorella</taxon>
    </lineage>
</organism>
<feature type="region of interest" description="Disordered" evidence="1">
    <location>
        <begin position="73"/>
        <end position="92"/>
    </location>
</feature>
<proteinExistence type="predicted"/>
<dbReference type="EMBL" id="GDKF01010064">
    <property type="protein sequence ID" value="JAT68558.1"/>
    <property type="molecule type" value="Transcribed_RNA"/>
</dbReference>